<keyword evidence="5" id="KW-0378">Hydrolase</keyword>
<accession>A0ABQ4EJS7</accession>
<dbReference type="Proteomes" id="UP000621500">
    <property type="component" value="Unassembled WGS sequence"/>
</dbReference>
<name>A0ABQ4EJS7_9ACTN</name>
<evidence type="ECO:0000256" key="4">
    <source>
        <dbReference type="ARBA" id="ARBA00022729"/>
    </source>
</evidence>
<keyword evidence="7" id="KW-1015">Disulfide bond</keyword>
<evidence type="ECO:0000256" key="8">
    <source>
        <dbReference type="SAM" id="SignalP"/>
    </source>
</evidence>
<evidence type="ECO:0000256" key="2">
    <source>
        <dbReference type="ARBA" id="ARBA00022487"/>
    </source>
</evidence>
<keyword evidence="10" id="KW-1185">Reference proteome</keyword>
<proteinExistence type="inferred from homology"/>
<dbReference type="SUPFAM" id="SSF53474">
    <property type="entry name" value="alpha/beta-Hydrolases"/>
    <property type="match status" value="1"/>
</dbReference>
<keyword evidence="4 8" id="KW-0732">Signal</keyword>
<evidence type="ECO:0000256" key="1">
    <source>
        <dbReference type="ARBA" id="ARBA00006249"/>
    </source>
</evidence>
<evidence type="ECO:0000256" key="6">
    <source>
        <dbReference type="ARBA" id="ARBA00022837"/>
    </source>
</evidence>
<keyword evidence="6" id="KW-0106">Calcium</keyword>
<sequence>MQTSTRRKRWSIAFAAALALTVPALAASGIGASGNETDAAATQKCSVLNGKTIATGAIGIPTGGAIVSSAVAAGAGGTGNQAYGAHCLVSGDIRPVDPAAPNIKFQVALPRAWNGKAVMLGGAGLNGFIPPVTNASNLWGSQKMPLPLGRGYAVFSSDSGHQINEGQPPAAFGSNLEALKNYAGDALKKTRDVAVELIVSRYGRAPAESYFIGYSKGGGEALAVAQRWPADWDGVVAGAAGWNVTEVALNMLNAAQAVAAPGAWLNEAERHTLYTQVIKVCDFLDGAKDGIIGNVRACEARFDPSTVRCPKGKDTDGTCLSDSQLAALKRMNDPKSLSYTVGAGETSILGYPIYIADHGGGVPDAVHKELLTDVGVYGSAPPAFPPTAQMPSSFAQADGVFRHMIARDLNFNTLAMDITSGGGIASGIEAHSALFSNITDLTAFRSRGGKLLIWTGSAEPAARSSVRYYSRIQAAMGPAQVDSFVRYYEIPGAQHGPSSAFQPEWDQLSAIESWVEKGIDPANNLVATDDAGVPGRTRPLCMFPSWPRYNDSGDINTATSFTCAER</sequence>
<evidence type="ECO:0000313" key="9">
    <source>
        <dbReference type="EMBL" id="GIG94950.1"/>
    </source>
</evidence>
<feature type="signal peptide" evidence="8">
    <location>
        <begin position="1"/>
        <end position="26"/>
    </location>
</feature>
<dbReference type="PANTHER" id="PTHR33938:SF15">
    <property type="entry name" value="FERULOYL ESTERASE B-RELATED"/>
    <property type="match status" value="1"/>
</dbReference>
<gene>
    <name evidence="9" type="ORF">Pma05_15230</name>
</gene>
<keyword evidence="2" id="KW-0719">Serine esterase</keyword>
<dbReference type="PANTHER" id="PTHR33938">
    <property type="entry name" value="FERULOYL ESTERASE B-RELATED"/>
    <property type="match status" value="1"/>
</dbReference>
<organism evidence="9 10">
    <name type="scientific">Plantactinospora mayteni</name>
    <dbReference type="NCBI Taxonomy" id="566021"/>
    <lineage>
        <taxon>Bacteria</taxon>
        <taxon>Bacillati</taxon>
        <taxon>Actinomycetota</taxon>
        <taxon>Actinomycetes</taxon>
        <taxon>Micromonosporales</taxon>
        <taxon>Micromonosporaceae</taxon>
        <taxon>Plantactinospora</taxon>
    </lineage>
</organism>
<feature type="chain" id="PRO_5047282696" evidence="8">
    <location>
        <begin position="27"/>
        <end position="566"/>
    </location>
</feature>
<evidence type="ECO:0000256" key="7">
    <source>
        <dbReference type="ARBA" id="ARBA00023157"/>
    </source>
</evidence>
<dbReference type="Pfam" id="PF07519">
    <property type="entry name" value="Tannase"/>
    <property type="match status" value="1"/>
</dbReference>
<reference evidence="9 10" key="1">
    <citation type="submission" date="2021-01" db="EMBL/GenBank/DDBJ databases">
        <title>Whole genome shotgun sequence of Plantactinospora mayteni NBRC 109088.</title>
        <authorList>
            <person name="Komaki H."/>
            <person name="Tamura T."/>
        </authorList>
    </citation>
    <scope>NUCLEOTIDE SEQUENCE [LARGE SCALE GENOMIC DNA]</scope>
    <source>
        <strain evidence="9 10">NBRC 109088</strain>
    </source>
</reference>
<comment type="caution">
    <text evidence="9">The sequence shown here is derived from an EMBL/GenBank/DDBJ whole genome shotgun (WGS) entry which is preliminary data.</text>
</comment>
<keyword evidence="3" id="KW-0479">Metal-binding</keyword>
<comment type="similarity">
    <text evidence="1">Belongs to the tannase family.</text>
</comment>
<dbReference type="InterPro" id="IPR011118">
    <property type="entry name" value="Tannase/feruloyl_esterase"/>
</dbReference>
<evidence type="ECO:0000256" key="3">
    <source>
        <dbReference type="ARBA" id="ARBA00022723"/>
    </source>
</evidence>
<dbReference type="RefSeq" id="WP_203856584.1">
    <property type="nucleotide sequence ID" value="NZ_BAAAZQ010000016.1"/>
</dbReference>
<protein>
    <submittedName>
        <fullName evidence="9">Feruloyl esterase</fullName>
    </submittedName>
</protein>
<dbReference type="InterPro" id="IPR029058">
    <property type="entry name" value="AB_hydrolase_fold"/>
</dbReference>
<evidence type="ECO:0000256" key="5">
    <source>
        <dbReference type="ARBA" id="ARBA00022801"/>
    </source>
</evidence>
<evidence type="ECO:0000313" key="10">
    <source>
        <dbReference type="Proteomes" id="UP000621500"/>
    </source>
</evidence>
<dbReference type="EMBL" id="BONX01000008">
    <property type="protein sequence ID" value="GIG94950.1"/>
    <property type="molecule type" value="Genomic_DNA"/>
</dbReference>